<name>A0A3B0XSL8_9ZZZZ</name>
<evidence type="ECO:0000256" key="1">
    <source>
        <dbReference type="ARBA" id="ARBA00004442"/>
    </source>
</evidence>
<evidence type="ECO:0000256" key="2">
    <source>
        <dbReference type="ARBA" id="ARBA00023136"/>
    </source>
</evidence>
<dbReference type="GO" id="GO:0009279">
    <property type="term" value="C:cell outer membrane"/>
    <property type="evidence" value="ECO:0007669"/>
    <property type="project" value="UniProtKB-SubCell"/>
</dbReference>
<dbReference type="InterPro" id="IPR006665">
    <property type="entry name" value="OmpA-like"/>
</dbReference>
<dbReference type="InterPro" id="IPR006664">
    <property type="entry name" value="OMP_bac"/>
</dbReference>
<sequence length="238" mass="26210">MKNLINKPGHCFNAKYPRSSLLLAGLSLLVLGGCAGSTSVKSNMDTPLVENEAQQSAAEEQGFRDPVYSQLVDDNNQQEPIAENQNNSVLQGDDTLVNETPPVTDVADTKVSELDKEVTPEPGQNMISFAFNQSDVSAEYGELLWQYAQYLKENENMILSVSGHTDSSGVRVYNEKLSQKRADQVAQILVDFGVPEDRVLSTGMGSEEPLVDAVLNREHRRVELQLSDVEEVMFSSVE</sequence>
<evidence type="ECO:0000256" key="3">
    <source>
        <dbReference type="ARBA" id="ARBA00023237"/>
    </source>
</evidence>
<dbReference type="AlphaFoldDB" id="A0A3B0XSL8"/>
<organism evidence="6">
    <name type="scientific">hydrothermal vent metagenome</name>
    <dbReference type="NCBI Taxonomy" id="652676"/>
    <lineage>
        <taxon>unclassified sequences</taxon>
        <taxon>metagenomes</taxon>
        <taxon>ecological metagenomes</taxon>
    </lineage>
</organism>
<dbReference type="Gene3D" id="3.30.1330.60">
    <property type="entry name" value="OmpA-like domain"/>
    <property type="match status" value="1"/>
</dbReference>
<feature type="domain" description="OmpA-like" evidence="5">
    <location>
        <begin position="116"/>
        <end position="230"/>
    </location>
</feature>
<gene>
    <name evidence="6" type="ORF">MNBD_GAMMA10-2256</name>
</gene>
<comment type="subcellular location">
    <subcellularLocation>
        <location evidence="1">Cell outer membrane</location>
    </subcellularLocation>
</comment>
<dbReference type="InterPro" id="IPR050330">
    <property type="entry name" value="Bact_OuterMem_StrucFunc"/>
</dbReference>
<dbReference type="SUPFAM" id="SSF103088">
    <property type="entry name" value="OmpA-like"/>
    <property type="match status" value="1"/>
</dbReference>
<dbReference type="Pfam" id="PF00691">
    <property type="entry name" value="OmpA"/>
    <property type="match status" value="1"/>
</dbReference>
<dbReference type="PANTHER" id="PTHR30329:SF21">
    <property type="entry name" value="LIPOPROTEIN YIAD-RELATED"/>
    <property type="match status" value="1"/>
</dbReference>
<keyword evidence="3" id="KW-0998">Cell outer membrane</keyword>
<dbReference type="PANTHER" id="PTHR30329">
    <property type="entry name" value="STATOR ELEMENT OF FLAGELLAR MOTOR COMPLEX"/>
    <property type="match status" value="1"/>
</dbReference>
<evidence type="ECO:0000256" key="4">
    <source>
        <dbReference type="SAM" id="MobiDB-lite"/>
    </source>
</evidence>
<feature type="region of interest" description="Disordered" evidence="4">
    <location>
        <begin position="83"/>
        <end position="105"/>
    </location>
</feature>
<keyword evidence="2" id="KW-0472">Membrane</keyword>
<dbReference type="PROSITE" id="PS51257">
    <property type="entry name" value="PROKAR_LIPOPROTEIN"/>
    <property type="match status" value="1"/>
</dbReference>
<dbReference type="PRINTS" id="PR01021">
    <property type="entry name" value="OMPADOMAIN"/>
</dbReference>
<proteinExistence type="predicted"/>
<evidence type="ECO:0000313" key="6">
    <source>
        <dbReference type="EMBL" id="VAW71405.1"/>
    </source>
</evidence>
<accession>A0A3B0XSL8</accession>
<dbReference type="PROSITE" id="PS51123">
    <property type="entry name" value="OMPA_2"/>
    <property type="match status" value="1"/>
</dbReference>
<dbReference type="InterPro" id="IPR036737">
    <property type="entry name" value="OmpA-like_sf"/>
</dbReference>
<dbReference type="EMBL" id="UOFJ01000598">
    <property type="protein sequence ID" value="VAW71405.1"/>
    <property type="molecule type" value="Genomic_DNA"/>
</dbReference>
<reference evidence="6" key="1">
    <citation type="submission" date="2018-06" db="EMBL/GenBank/DDBJ databases">
        <authorList>
            <person name="Zhirakovskaya E."/>
        </authorList>
    </citation>
    <scope>NUCLEOTIDE SEQUENCE</scope>
</reference>
<dbReference type="CDD" id="cd07185">
    <property type="entry name" value="OmpA_C-like"/>
    <property type="match status" value="1"/>
</dbReference>
<protein>
    <recommendedName>
        <fullName evidence="5">OmpA-like domain-containing protein</fullName>
    </recommendedName>
</protein>
<evidence type="ECO:0000259" key="5">
    <source>
        <dbReference type="PROSITE" id="PS51123"/>
    </source>
</evidence>